<dbReference type="OrthoDB" id="1025741at2"/>
<feature type="chain" id="PRO_5021442781" evidence="1">
    <location>
        <begin position="20"/>
        <end position="293"/>
    </location>
</feature>
<dbReference type="RefSeq" id="WP_134842616.1">
    <property type="nucleotide sequence ID" value="NZ_SGVY01000004.1"/>
</dbReference>
<keyword evidence="1" id="KW-0732">Signal</keyword>
<dbReference type="EMBL" id="SGVY01000004">
    <property type="protein sequence ID" value="TFH84170.1"/>
    <property type="molecule type" value="Genomic_DNA"/>
</dbReference>
<dbReference type="AlphaFoldDB" id="A0A4Y8VUJ1"/>
<proteinExistence type="predicted"/>
<organism evidence="2 3">
    <name type="scientific">Segatella hominis</name>
    <dbReference type="NCBI Taxonomy" id="2518605"/>
    <lineage>
        <taxon>Bacteria</taxon>
        <taxon>Pseudomonadati</taxon>
        <taxon>Bacteroidota</taxon>
        <taxon>Bacteroidia</taxon>
        <taxon>Bacteroidales</taxon>
        <taxon>Prevotellaceae</taxon>
        <taxon>Segatella</taxon>
    </lineage>
</organism>
<accession>A0A4Y8VUJ1</accession>
<gene>
    <name evidence="2" type="ORF">EXN75_02175</name>
</gene>
<name>A0A4Y8VUJ1_9BACT</name>
<dbReference type="Proteomes" id="UP000297872">
    <property type="component" value="Unassembled WGS sequence"/>
</dbReference>
<feature type="signal peptide" evidence="1">
    <location>
        <begin position="1"/>
        <end position="19"/>
    </location>
</feature>
<reference evidence="2 3" key="1">
    <citation type="submission" date="2019-02" db="EMBL/GenBank/DDBJ databases">
        <title>Draft Genome Sequence of the Prevotella sp. BCRC 81118, Isolated from Human Feces.</title>
        <authorList>
            <person name="Huang C.-H."/>
        </authorList>
    </citation>
    <scope>NUCLEOTIDE SEQUENCE [LARGE SCALE GENOMIC DNA]</scope>
    <source>
        <strain evidence="2 3">BCRC 81118</strain>
    </source>
</reference>
<evidence type="ECO:0000313" key="3">
    <source>
        <dbReference type="Proteomes" id="UP000297872"/>
    </source>
</evidence>
<dbReference type="GeneID" id="302994102"/>
<protein>
    <submittedName>
        <fullName evidence="2">Uncharacterized protein</fullName>
    </submittedName>
</protein>
<comment type="caution">
    <text evidence="2">The sequence shown here is derived from an EMBL/GenBank/DDBJ whole genome shotgun (WGS) entry which is preliminary data.</text>
</comment>
<sequence length="293" mass="32523">MKKYIVTLISLFGFCIAQAQAQTLTFGPLHSADSPRADWLLPGDTIMQTGQKMIYQGKPMKNVKYTVSSPSWNEEQKSFSEEKSNLSPLSSLDDNKGLEYGYGLHKGLNVSLGASAFATFGKGLPHKGGFSQNINATYLAPLSKDGKLWIAGGGYFNNTFWGSDSYRDVGLYAIMGYKFNEHWEAYVYGQLSISNNYDNFYSRYAGYGPYGYGRYGGYGLGYYPGLWGMGGTMPFGYGMGMPGANVLGAGVKYNVNKNFSIGINVEGVWYNNKGMDYFDRYNYPNPNENRSKQ</sequence>
<evidence type="ECO:0000256" key="1">
    <source>
        <dbReference type="SAM" id="SignalP"/>
    </source>
</evidence>
<evidence type="ECO:0000313" key="2">
    <source>
        <dbReference type="EMBL" id="TFH84170.1"/>
    </source>
</evidence>
<keyword evidence="3" id="KW-1185">Reference proteome</keyword>